<evidence type="ECO:0000259" key="3">
    <source>
        <dbReference type="SMART" id="SM00906"/>
    </source>
</evidence>
<gene>
    <name evidence="4" type="ORF">C8A00DRAFT_18942</name>
</gene>
<dbReference type="AlphaFoldDB" id="A0AAN6VEF4"/>
<reference evidence="4" key="2">
    <citation type="submission" date="2023-05" db="EMBL/GenBank/DDBJ databases">
        <authorList>
            <consortium name="Lawrence Berkeley National Laboratory"/>
            <person name="Steindorff A."/>
            <person name="Hensen N."/>
            <person name="Bonometti L."/>
            <person name="Westerberg I."/>
            <person name="Brannstrom I.O."/>
            <person name="Guillou S."/>
            <person name="Cros-Aarteil S."/>
            <person name="Calhoun S."/>
            <person name="Haridas S."/>
            <person name="Kuo A."/>
            <person name="Mondo S."/>
            <person name="Pangilinan J."/>
            <person name="Riley R."/>
            <person name="Labutti K."/>
            <person name="Andreopoulos B."/>
            <person name="Lipzen A."/>
            <person name="Chen C."/>
            <person name="Yanf M."/>
            <person name="Daum C."/>
            <person name="Ng V."/>
            <person name="Clum A."/>
            <person name="Ohm R."/>
            <person name="Martin F."/>
            <person name="Silar P."/>
            <person name="Natvig D."/>
            <person name="Lalanne C."/>
            <person name="Gautier V."/>
            <person name="Ament-Velasquez S.L."/>
            <person name="Kruys A."/>
            <person name="Hutchinson M.I."/>
            <person name="Powell A.J."/>
            <person name="Barry K."/>
            <person name="Miller A.N."/>
            <person name="Grigoriev I.V."/>
            <person name="Debuchy R."/>
            <person name="Gladieux P."/>
            <person name="Thoren M.H."/>
            <person name="Johannesson H."/>
        </authorList>
    </citation>
    <scope>NUCLEOTIDE SEQUENCE</scope>
    <source>
        <strain evidence="4">CBS 538.74</strain>
    </source>
</reference>
<comment type="caution">
    <text evidence="4">The sequence shown here is derived from an EMBL/GenBank/DDBJ whole genome shotgun (WGS) entry which is preliminary data.</text>
</comment>
<keyword evidence="5" id="KW-1185">Reference proteome</keyword>
<feature type="domain" description="Xylanolytic transcriptional activator regulatory" evidence="3">
    <location>
        <begin position="258"/>
        <end position="331"/>
    </location>
</feature>
<dbReference type="GO" id="GO:0008270">
    <property type="term" value="F:zinc ion binding"/>
    <property type="evidence" value="ECO:0007669"/>
    <property type="project" value="InterPro"/>
</dbReference>
<name>A0AAN6VEF4_9PEZI</name>
<dbReference type="SMART" id="SM00906">
    <property type="entry name" value="Fungal_trans"/>
    <property type="match status" value="1"/>
</dbReference>
<keyword evidence="1" id="KW-0539">Nucleus</keyword>
<dbReference type="GO" id="GO:0003700">
    <property type="term" value="F:DNA-binding transcription factor activity"/>
    <property type="evidence" value="ECO:0007669"/>
    <property type="project" value="InterPro"/>
</dbReference>
<dbReference type="InterPro" id="IPR007219">
    <property type="entry name" value="XnlR_reg_dom"/>
</dbReference>
<dbReference type="GO" id="GO:0006351">
    <property type="term" value="P:DNA-templated transcription"/>
    <property type="evidence" value="ECO:0007669"/>
    <property type="project" value="InterPro"/>
</dbReference>
<dbReference type="GO" id="GO:0003677">
    <property type="term" value="F:DNA binding"/>
    <property type="evidence" value="ECO:0007669"/>
    <property type="project" value="InterPro"/>
</dbReference>
<sequence length="408" mass="45397">LPSEKKIDHIDRRLDGVVQLLEELKTQLPSPSLAPTRTANAAASASPASHGSHCNATEAAGTVVEGDSSLTAHSVFANDLLQKVVSGDSRPKMRERIEALRHMVEAMKTQPAAHEMTYPHAKPIPPATLKGCDLPPIDKTLDILKLAKSHRQLGVAWVFELFNLEHFPETCLAVYMAVDYEATSFITVNVTLHYLFWAYGNLLADRQDEYLGLSRLCGANLETALSNLPLHLPASDEVIVALSLGAFYAVELAKPSLAWILSSKASELCQSLGYHRIGTYNHESPDDGQRKQFLFWAVYVIDKRLSLRLGRSATIQDYDVTVPDPRSNTTVDTPIVCFFGLWVIGSRLQGQIYELLYCPEAIAQPEPVRRSRVQLLVERLDNLDYLTYETSVRPTWQDITTKESDLKA</sequence>
<feature type="region of interest" description="Disordered" evidence="2">
    <location>
        <begin position="29"/>
        <end position="54"/>
    </location>
</feature>
<accession>A0AAN6VEF4</accession>
<protein>
    <recommendedName>
        <fullName evidence="3">Xylanolytic transcriptional activator regulatory domain-containing protein</fullName>
    </recommendedName>
</protein>
<proteinExistence type="predicted"/>
<evidence type="ECO:0000313" key="5">
    <source>
        <dbReference type="Proteomes" id="UP001302745"/>
    </source>
</evidence>
<reference evidence="4" key="1">
    <citation type="journal article" date="2023" name="Mol. Phylogenet. Evol.">
        <title>Genome-scale phylogeny and comparative genomics of the fungal order Sordariales.</title>
        <authorList>
            <person name="Hensen N."/>
            <person name="Bonometti L."/>
            <person name="Westerberg I."/>
            <person name="Brannstrom I.O."/>
            <person name="Guillou S."/>
            <person name="Cros-Aarteil S."/>
            <person name="Calhoun S."/>
            <person name="Haridas S."/>
            <person name="Kuo A."/>
            <person name="Mondo S."/>
            <person name="Pangilinan J."/>
            <person name="Riley R."/>
            <person name="LaButti K."/>
            <person name="Andreopoulos B."/>
            <person name="Lipzen A."/>
            <person name="Chen C."/>
            <person name="Yan M."/>
            <person name="Daum C."/>
            <person name="Ng V."/>
            <person name="Clum A."/>
            <person name="Steindorff A."/>
            <person name="Ohm R.A."/>
            <person name="Martin F."/>
            <person name="Silar P."/>
            <person name="Natvig D.O."/>
            <person name="Lalanne C."/>
            <person name="Gautier V."/>
            <person name="Ament-Velasquez S.L."/>
            <person name="Kruys A."/>
            <person name="Hutchinson M.I."/>
            <person name="Powell A.J."/>
            <person name="Barry K."/>
            <person name="Miller A.N."/>
            <person name="Grigoriev I.V."/>
            <person name="Debuchy R."/>
            <person name="Gladieux P."/>
            <person name="Hiltunen Thoren M."/>
            <person name="Johannesson H."/>
        </authorList>
    </citation>
    <scope>NUCLEOTIDE SEQUENCE</scope>
    <source>
        <strain evidence="4">CBS 538.74</strain>
    </source>
</reference>
<dbReference type="Proteomes" id="UP001302745">
    <property type="component" value="Unassembled WGS sequence"/>
</dbReference>
<dbReference type="Pfam" id="PF04082">
    <property type="entry name" value="Fungal_trans"/>
    <property type="match status" value="1"/>
</dbReference>
<feature type="non-terminal residue" evidence="4">
    <location>
        <position position="1"/>
    </location>
</feature>
<dbReference type="InterPro" id="IPR050987">
    <property type="entry name" value="AtrR-like"/>
</dbReference>
<organism evidence="4 5">
    <name type="scientific">Chaetomidium leptoderma</name>
    <dbReference type="NCBI Taxonomy" id="669021"/>
    <lineage>
        <taxon>Eukaryota</taxon>
        <taxon>Fungi</taxon>
        <taxon>Dikarya</taxon>
        <taxon>Ascomycota</taxon>
        <taxon>Pezizomycotina</taxon>
        <taxon>Sordariomycetes</taxon>
        <taxon>Sordariomycetidae</taxon>
        <taxon>Sordariales</taxon>
        <taxon>Chaetomiaceae</taxon>
        <taxon>Chaetomidium</taxon>
    </lineage>
</organism>
<dbReference type="EMBL" id="MU857169">
    <property type="protein sequence ID" value="KAK4149351.1"/>
    <property type="molecule type" value="Genomic_DNA"/>
</dbReference>
<dbReference type="PANTHER" id="PTHR46910:SF5">
    <property type="entry name" value="ZN(II)2CYS6 TRANSCRIPTION FACTOR (EUROFUNG)"/>
    <property type="match status" value="1"/>
</dbReference>
<feature type="compositionally biased region" description="Low complexity" evidence="2">
    <location>
        <begin position="33"/>
        <end position="49"/>
    </location>
</feature>
<evidence type="ECO:0000313" key="4">
    <source>
        <dbReference type="EMBL" id="KAK4149351.1"/>
    </source>
</evidence>
<dbReference type="CDD" id="cd12148">
    <property type="entry name" value="fungal_TF_MHR"/>
    <property type="match status" value="1"/>
</dbReference>
<evidence type="ECO:0000256" key="2">
    <source>
        <dbReference type="SAM" id="MobiDB-lite"/>
    </source>
</evidence>
<dbReference type="PANTHER" id="PTHR46910">
    <property type="entry name" value="TRANSCRIPTION FACTOR PDR1"/>
    <property type="match status" value="1"/>
</dbReference>
<evidence type="ECO:0000256" key="1">
    <source>
        <dbReference type="ARBA" id="ARBA00023242"/>
    </source>
</evidence>